<protein>
    <recommendedName>
        <fullName evidence="5">Lipoprotein</fullName>
    </recommendedName>
</protein>
<dbReference type="PROSITE" id="PS51257">
    <property type="entry name" value="PROKAR_LIPOPROTEIN"/>
    <property type="match status" value="1"/>
</dbReference>
<evidence type="ECO:0008006" key="5">
    <source>
        <dbReference type="Google" id="ProtNLM"/>
    </source>
</evidence>
<dbReference type="EMBL" id="JBEPAZ010000109">
    <property type="protein sequence ID" value="MER6434399.1"/>
    <property type="molecule type" value="Genomic_DNA"/>
</dbReference>
<sequence length="183" mass="18941">MAITSARRLIPLLIATTVASGGISLTAACTSAFAAPATTIGVTTDTDDPGSSLITTHSKHRKFEKIGAKSSNTERLDKFSRIPINNKPHYSDGGVMGPDPNTASVYVPPYVASESRTDDARPGPIMTDEGNSGGKGSPDDARGGDTQPPTGSSDSNTDNSDPGLRQDIDYGGWINPNPGPVVN</sequence>
<keyword evidence="2" id="KW-0732">Signal</keyword>
<feature type="compositionally biased region" description="Low complexity" evidence="1">
    <location>
        <begin position="149"/>
        <end position="163"/>
    </location>
</feature>
<feature type="signal peptide" evidence="2">
    <location>
        <begin position="1"/>
        <end position="34"/>
    </location>
</feature>
<comment type="caution">
    <text evidence="3">The sequence shown here is derived from an EMBL/GenBank/DDBJ whole genome shotgun (WGS) entry which is preliminary data.</text>
</comment>
<dbReference type="Proteomes" id="UP001470023">
    <property type="component" value="Unassembled WGS sequence"/>
</dbReference>
<evidence type="ECO:0000256" key="1">
    <source>
        <dbReference type="SAM" id="MobiDB-lite"/>
    </source>
</evidence>
<accession>A0ABV1UKZ4</accession>
<evidence type="ECO:0000313" key="3">
    <source>
        <dbReference type="EMBL" id="MER6434399.1"/>
    </source>
</evidence>
<evidence type="ECO:0000313" key="4">
    <source>
        <dbReference type="Proteomes" id="UP001470023"/>
    </source>
</evidence>
<name>A0ABV1UKZ4_9ACTN</name>
<feature type="region of interest" description="Disordered" evidence="1">
    <location>
        <begin position="83"/>
        <end position="183"/>
    </location>
</feature>
<evidence type="ECO:0000256" key="2">
    <source>
        <dbReference type="SAM" id="SignalP"/>
    </source>
</evidence>
<organism evidence="3 4">
    <name type="scientific">Streptomyces sp. 900105245</name>
    <dbReference type="NCBI Taxonomy" id="3154379"/>
    <lineage>
        <taxon>Bacteria</taxon>
        <taxon>Bacillati</taxon>
        <taxon>Actinomycetota</taxon>
        <taxon>Actinomycetes</taxon>
        <taxon>Kitasatosporales</taxon>
        <taxon>Streptomycetaceae</taxon>
        <taxon>Streptomyces</taxon>
    </lineage>
</organism>
<gene>
    <name evidence="3" type="ORF">ABT272_43230</name>
</gene>
<keyword evidence="4" id="KW-1185">Reference proteome</keyword>
<dbReference type="RefSeq" id="WP_352066239.1">
    <property type="nucleotide sequence ID" value="NZ_JBEPAZ010000109.1"/>
</dbReference>
<feature type="chain" id="PRO_5047536706" description="Lipoprotein" evidence="2">
    <location>
        <begin position="35"/>
        <end position="183"/>
    </location>
</feature>
<proteinExistence type="predicted"/>
<reference evidence="3 4" key="1">
    <citation type="submission" date="2024-06" db="EMBL/GenBank/DDBJ databases">
        <title>The Natural Products Discovery Center: Release of the First 8490 Sequenced Strains for Exploring Actinobacteria Biosynthetic Diversity.</title>
        <authorList>
            <person name="Kalkreuter E."/>
            <person name="Kautsar S.A."/>
            <person name="Yang D."/>
            <person name="Bader C.D."/>
            <person name="Teijaro C.N."/>
            <person name="Fluegel L."/>
            <person name="Davis C.M."/>
            <person name="Simpson J.R."/>
            <person name="Lauterbach L."/>
            <person name="Steele A.D."/>
            <person name="Gui C."/>
            <person name="Meng S."/>
            <person name="Li G."/>
            <person name="Viehrig K."/>
            <person name="Ye F."/>
            <person name="Su P."/>
            <person name="Kiefer A.F."/>
            <person name="Nichols A."/>
            <person name="Cepeda A.J."/>
            <person name="Yan W."/>
            <person name="Fan B."/>
            <person name="Jiang Y."/>
            <person name="Adhikari A."/>
            <person name="Zheng C.-J."/>
            <person name="Schuster L."/>
            <person name="Cowan T.M."/>
            <person name="Smanski M.J."/>
            <person name="Chevrette M.G."/>
            <person name="De Carvalho L.P.S."/>
            <person name="Shen B."/>
        </authorList>
    </citation>
    <scope>NUCLEOTIDE SEQUENCE [LARGE SCALE GENOMIC DNA]</scope>
    <source>
        <strain evidence="3 4">NPDC001166</strain>
    </source>
</reference>